<feature type="region of interest" description="Disordered" evidence="1">
    <location>
        <begin position="62"/>
        <end position="81"/>
    </location>
</feature>
<evidence type="ECO:0000256" key="1">
    <source>
        <dbReference type="SAM" id="MobiDB-lite"/>
    </source>
</evidence>
<feature type="region of interest" description="Disordered" evidence="1">
    <location>
        <begin position="91"/>
        <end position="124"/>
    </location>
</feature>
<gene>
    <name evidence="2" type="ORF">MECH1_V1_2529</name>
</gene>
<accession>A0ABM9NKZ0</accession>
<name>A0ABM9NKZ0_9GAMM</name>
<proteinExistence type="predicted"/>
<dbReference type="Proteomes" id="UP001497493">
    <property type="component" value="Chromosome"/>
</dbReference>
<reference evidence="2 3" key="1">
    <citation type="submission" date="2024-04" db="EMBL/GenBank/DDBJ databases">
        <authorList>
            <person name="Cremers G."/>
        </authorList>
    </citation>
    <scope>NUCLEOTIDE SEQUENCE [LARGE SCALE GENOMIC DNA]</scope>
    <source>
        <strain evidence="2">MeCH1-AG</strain>
    </source>
</reference>
<dbReference type="EMBL" id="OZ026884">
    <property type="protein sequence ID" value="CAL1241305.1"/>
    <property type="molecule type" value="Genomic_DNA"/>
</dbReference>
<evidence type="ECO:0000313" key="2">
    <source>
        <dbReference type="EMBL" id="CAL1241305.1"/>
    </source>
</evidence>
<evidence type="ECO:0000313" key="3">
    <source>
        <dbReference type="Proteomes" id="UP001497493"/>
    </source>
</evidence>
<organism evidence="2 3">
    <name type="scientific">Candidatus Methylocalor cossyra</name>
    <dbReference type="NCBI Taxonomy" id="3108543"/>
    <lineage>
        <taxon>Bacteria</taxon>
        <taxon>Pseudomonadati</taxon>
        <taxon>Pseudomonadota</taxon>
        <taxon>Gammaproteobacteria</taxon>
        <taxon>Methylococcales</taxon>
        <taxon>Methylococcaceae</taxon>
        <taxon>Candidatus Methylocalor</taxon>
    </lineage>
</organism>
<protein>
    <submittedName>
        <fullName evidence="2">Uncharacterized protein</fullName>
    </submittedName>
</protein>
<sequence length="124" mass="13845">MSSPLLACFFRMEKIRSCLRVRATPSISRDSAISISSETGLRLRSVKFIGIKMELGEGTSSQVSIQGLRPPGVGRWESGRERRKLGRWRSDGTYLNTARRGPSSRTRDGPGESSCARCPLKDWR</sequence>
<keyword evidence="3" id="KW-1185">Reference proteome</keyword>